<name>Q94LC1_ORYSJ</name>
<gene>
    <name evidence="1" type="primary">OSJNBa0026A15.29</name>
</gene>
<dbReference type="EMBL" id="AC084404">
    <property type="protein sequence ID" value="AAK50609.1"/>
    <property type="molecule type" value="Genomic_DNA"/>
</dbReference>
<evidence type="ECO:0000313" key="1">
    <source>
        <dbReference type="EMBL" id="AAK50609.1"/>
    </source>
</evidence>
<protein>
    <submittedName>
        <fullName evidence="1">Uncharacterized protein</fullName>
    </submittedName>
</protein>
<organism evidence="1 2">
    <name type="scientific">Oryza sativa subsp. japonica</name>
    <name type="common">Rice</name>
    <dbReference type="NCBI Taxonomy" id="39947"/>
    <lineage>
        <taxon>Eukaryota</taxon>
        <taxon>Viridiplantae</taxon>
        <taxon>Streptophyta</taxon>
        <taxon>Embryophyta</taxon>
        <taxon>Tracheophyta</taxon>
        <taxon>Spermatophyta</taxon>
        <taxon>Magnoliopsida</taxon>
        <taxon>Liliopsida</taxon>
        <taxon>Poales</taxon>
        <taxon>Poaceae</taxon>
        <taxon>BOP clade</taxon>
        <taxon>Oryzoideae</taxon>
        <taxon>Oryzeae</taxon>
        <taxon>Oryzinae</taxon>
        <taxon>Oryza</taxon>
        <taxon>Oryza sativa</taxon>
    </lineage>
</organism>
<proteinExistence type="predicted"/>
<dbReference type="Proteomes" id="UP000000763">
    <property type="component" value="Chromosome 3"/>
</dbReference>
<accession>Q94LC1</accession>
<reference evidence="2" key="1">
    <citation type="journal article" date="2005" name="Nature">
        <title>The map-based sequence of the rice genome.</title>
        <authorList>
            <consortium name="International rice genome sequencing project (IRGSP)"/>
            <person name="Matsumoto T."/>
            <person name="Wu J."/>
            <person name="Kanamori H."/>
            <person name="Katayose Y."/>
            <person name="Fujisawa M."/>
            <person name="Namiki N."/>
            <person name="Mizuno H."/>
            <person name="Yamamoto K."/>
            <person name="Antonio B.A."/>
            <person name="Baba T."/>
            <person name="Sakata K."/>
            <person name="Nagamura Y."/>
            <person name="Aoki H."/>
            <person name="Arikawa K."/>
            <person name="Arita K."/>
            <person name="Bito T."/>
            <person name="Chiden Y."/>
            <person name="Fujitsuka N."/>
            <person name="Fukunaka R."/>
            <person name="Hamada M."/>
            <person name="Harada C."/>
            <person name="Hayashi A."/>
            <person name="Hijishita S."/>
            <person name="Honda M."/>
            <person name="Hosokawa S."/>
            <person name="Ichikawa Y."/>
            <person name="Idonuma A."/>
            <person name="Iijima M."/>
            <person name="Ikeda M."/>
            <person name="Ikeno M."/>
            <person name="Ito K."/>
            <person name="Ito S."/>
            <person name="Ito T."/>
            <person name="Ito Y."/>
            <person name="Ito Y."/>
            <person name="Iwabuchi A."/>
            <person name="Kamiya K."/>
            <person name="Karasawa W."/>
            <person name="Kurita K."/>
            <person name="Katagiri S."/>
            <person name="Kikuta A."/>
            <person name="Kobayashi H."/>
            <person name="Kobayashi N."/>
            <person name="Machita K."/>
            <person name="Maehara T."/>
            <person name="Masukawa M."/>
            <person name="Mizubayashi T."/>
            <person name="Mukai Y."/>
            <person name="Nagasaki H."/>
            <person name="Nagata Y."/>
            <person name="Naito S."/>
            <person name="Nakashima M."/>
            <person name="Nakama Y."/>
            <person name="Nakamichi Y."/>
            <person name="Nakamura M."/>
            <person name="Meguro A."/>
            <person name="Negishi M."/>
            <person name="Ohta I."/>
            <person name="Ohta T."/>
            <person name="Okamoto M."/>
            <person name="Ono N."/>
            <person name="Saji S."/>
            <person name="Sakaguchi M."/>
            <person name="Sakai K."/>
            <person name="Shibata M."/>
            <person name="Shimokawa T."/>
            <person name="Song J."/>
            <person name="Takazaki Y."/>
            <person name="Terasawa K."/>
            <person name="Tsugane M."/>
            <person name="Tsuji K."/>
            <person name="Ueda S."/>
            <person name="Waki K."/>
            <person name="Yamagata H."/>
            <person name="Yamamoto M."/>
            <person name="Yamamoto S."/>
            <person name="Yamane H."/>
            <person name="Yoshiki S."/>
            <person name="Yoshihara R."/>
            <person name="Yukawa K."/>
            <person name="Zhong H."/>
            <person name="Yano M."/>
            <person name="Yuan Q."/>
            <person name="Ouyang S."/>
            <person name="Liu J."/>
            <person name="Jones K.M."/>
            <person name="Gansberger K."/>
            <person name="Moffat K."/>
            <person name="Hill J."/>
            <person name="Bera J."/>
            <person name="Fadrosh D."/>
            <person name="Jin S."/>
            <person name="Johri S."/>
            <person name="Kim M."/>
            <person name="Overton L."/>
            <person name="Reardon M."/>
            <person name="Tsitrin T."/>
            <person name="Vuong H."/>
            <person name="Weaver B."/>
            <person name="Ciecko A."/>
            <person name="Tallon L."/>
            <person name="Jackson J."/>
            <person name="Pai G."/>
            <person name="Aken S.V."/>
            <person name="Utterback T."/>
            <person name="Reidmuller S."/>
            <person name="Feldblyum T."/>
            <person name="Hsiao J."/>
            <person name="Zismann V."/>
            <person name="Iobst S."/>
            <person name="de Vazeille A.R."/>
            <person name="Buell C.R."/>
            <person name="Ying K."/>
            <person name="Li Y."/>
            <person name="Lu T."/>
            <person name="Huang Y."/>
            <person name="Zhao Q."/>
            <person name="Feng Q."/>
            <person name="Zhang L."/>
            <person name="Zhu J."/>
            <person name="Weng Q."/>
            <person name="Mu J."/>
            <person name="Lu Y."/>
            <person name="Fan D."/>
            <person name="Liu Y."/>
            <person name="Guan J."/>
            <person name="Zhang Y."/>
            <person name="Yu S."/>
            <person name="Liu X."/>
            <person name="Zhang Y."/>
            <person name="Hong G."/>
            <person name="Han B."/>
            <person name="Choisne N."/>
            <person name="Demange N."/>
            <person name="Orjeda G."/>
            <person name="Samain S."/>
            <person name="Cattolico L."/>
            <person name="Pelletier E."/>
            <person name="Couloux A."/>
            <person name="Segurens B."/>
            <person name="Wincker P."/>
            <person name="D'Hont A."/>
            <person name="Scarpelli C."/>
            <person name="Weissenbach J."/>
            <person name="Salanoubat M."/>
            <person name="Quetier F."/>
            <person name="Yu Y."/>
            <person name="Kim H.R."/>
            <person name="Rambo T."/>
            <person name="Currie J."/>
            <person name="Collura K."/>
            <person name="Luo M."/>
            <person name="Yang T."/>
            <person name="Ammiraju J.S.S."/>
            <person name="Engler F."/>
            <person name="Soderlund C."/>
            <person name="Wing R.A."/>
            <person name="Palmer L.E."/>
            <person name="de la Bastide M."/>
            <person name="Spiegel L."/>
            <person name="Nascimento L."/>
            <person name="Zutavern T."/>
            <person name="O'Shaughnessy A."/>
            <person name="Dike S."/>
            <person name="Dedhia N."/>
            <person name="Preston R."/>
            <person name="Balija V."/>
            <person name="McCombie W.R."/>
            <person name="Chow T."/>
            <person name="Chen H."/>
            <person name="Chung M."/>
            <person name="Chen C."/>
            <person name="Shaw J."/>
            <person name="Wu H."/>
            <person name="Hsiao K."/>
            <person name="Chao Y."/>
            <person name="Chu M."/>
            <person name="Cheng C."/>
            <person name="Hour A."/>
            <person name="Lee P."/>
            <person name="Lin S."/>
            <person name="Lin Y."/>
            <person name="Liou J."/>
            <person name="Liu S."/>
            <person name="Hsing Y."/>
            <person name="Raghuvanshi S."/>
            <person name="Mohanty A."/>
            <person name="Bharti A.K."/>
            <person name="Gaur A."/>
            <person name="Gupta V."/>
            <person name="Kumar D."/>
            <person name="Ravi V."/>
            <person name="Vij S."/>
            <person name="Kapur A."/>
            <person name="Khurana P."/>
            <person name="Khurana P."/>
            <person name="Khurana J.P."/>
            <person name="Tyagi A.K."/>
            <person name="Gaikwad K."/>
            <person name="Singh A."/>
            <person name="Dalal V."/>
            <person name="Srivastava S."/>
            <person name="Dixit A."/>
            <person name="Pal A.K."/>
            <person name="Ghazi I.A."/>
            <person name="Yadav M."/>
            <person name="Pandit A."/>
            <person name="Bhargava A."/>
            <person name="Sureshbabu K."/>
            <person name="Batra K."/>
            <person name="Sharma T.R."/>
            <person name="Mohapatra T."/>
            <person name="Singh N.K."/>
            <person name="Messing J."/>
            <person name="Nelson A.B."/>
            <person name="Fuks G."/>
            <person name="Kavchok S."/>
            <person name="Keizer G."/>
            <person name="Linton E."/>
            <person name="Llaca V."/>
            <person name="Song R."/>
            <person name="Tanyolac B."/>
            <person name="Young S."/>
            <person name="Ho-Il K."/>
            <person name="Hahn J.H."/>
            <person name="Sangsakoo G."/>
            <person name="Vanavichit A."/>
            <person name="de Mattos Luiz.A.T."/>
            <person name="Zimmer P.D."/>
            <person name="Malone G."/>
            <person name="Dellagostin O."/>
            <person name="de Oliveira A.C."/>
            <person name="Bevan M."/>
            <person name="Bancroft I."/>
            <person name="Minx P."/>
            <person name="Cordum H."/>
            <person name="Wilson R."/>
            <person name="Cheng Z."/>
            <person name="Jin W."/>
            <person name="Jiang J."/>
            <person name="Leong S.A."/>
            <person name="Iwama H."/>
            <person name="Gojobori T."/>
            <person name="Itoh T."/>
            <person name="Niimura Y."/>
            <person name="Fujii Y."/>
            <person name="Habara T."/>
            <person name="Sakai H."/>
            <person name="Sato Y."/>
            <person name="Wilson G."/>
            <person name="Kumar K."/>
            <person name="McCouch S."/>
            <person name="Juretic N."/>
            <person name="Hoen D."/>
            <person name="Wright S."/>
            <person name="Bruskiewich R."/>
            <person name="Bureau T."/>
            <person name="Miyao A."/>
            <person name="Hirochika H."/>
            <person name="Nishikawa T."/>
            <person name="Kadowaki K."/>
            <person name="Sugiura M."/>
            <person name="Burr B."/>
            <person name="Sasaki T."/>
        </authorList>
    </citation>
    <scope>NUCLEOTIDE SEQUENCE [LARGE SCALE GENOMIC DNA]</scope>
    <source>
        <strain evidence="2">cv. Nipponbare</strain>
    </source>
</reference>
<evidence type="ECO:0000313" key="2">
    <source>
        <dbReference type="Proteomes" id="UP000000763"/>
    </source>
</evidence>
<reference evidence="2" key="2">
    <citation type="journal article" date="2008" name="Nucleic Acids Res.">
        <title>The rice annotation project database (RAP-DB): 2008 update.</title>
        <authorList>
            <consortium name="The rice annotation project (RAP)"/>
        </authorList>
    </citation>
    <scope>GENOME REANNOTATION</scope>
    <source>
        <strain evidence="2">cv. Nipponbare</strain>
    </source>
</reference>
<sequence length="151" mass="16071">MPAWLATGRIQRPASATPCCAPAEFGSACGPARRTTIGGGRSRRLRPPSQSRAVAREACRACRRRGDAGAVSSASLRVAAVDGECGRSIEDPSAGFSRANRRRKADGTILQPSVKGVAGDACWRRRGHDGACWRHRLGFVVVNFRRTAAQA</sequence>
<dbReference type="AlphaFoldDB" id="Q94LC1"/>